<accession>A0ACC2WPY7</accession>
<protein>
    <submittedName>
        <fullName evidence="1">Uncharacterized protein</fullName>
    </submittedName>
</protein>
<dbReference type="Proteomes" id="UP001241377">
    <property type="component" value="Unassembled WGS sequence"/>
</dbReference>
<evidence type="ECO:0000313" key="2">
    <source>
        <dbReference type="Proteomes" id="UP001241377"/>
    </source>
</evidence>
<reference evidence="1" key="1">
    <citation type="submission" date="2023-04" db="EMBL/GenBank/DDBJ databases">
        <title>Draft Genome sequencing of Naganishia species isolated from polar environments using Oxford Nanopore Technology.</title>
        <authorList>
            <person name="Leo P."/>
            <person name="Venkateswaran K."/>
        </authorList>
    </citation>
    <scope>NUCLEOTIDE SEQUENCE</scope>
    <source>
        <strain evidence="1">MNA-CCFEE 5261</strain>
    </source>
</reference>
<sequence>MSQLQHRGSSFETTSENMQIYVTEATQRNMTGNVSATTGSVVPTPGDSVSLDPKEVTAVSAILQLQQGNPSIEKPPEDMQTFTSEVPQTVPMDNTLAAAASVVSTLGRTASSATMASSVYEEEAERNAKCKTLGPRGTTFTADAMYLAPLLSGWTDWLDQPSPEFSGFLYQVSQRLKENSQMNSSPMGSDDRLRQRCKERLEELCARVPPIRAELAVHVGVLLKPRNQLILHRSLQHATVKRSAQQSGPSVSAKFPVNMSNVIIDSELITHLWKEFENAFVNDHPWSCLEGPCDFVQVIISSSRSKTNNTVLREIYNEWRSEHFQALHQRAKEYTVKIWVKDDGSDVEGELRRKGDGRIVYSIP</sequence>
<evidence type="ECO:0000313" key="1">
    <source>
        <dbReference type="EMBL" id="KAJ9112901.1"/>
    </source>
</evidence>
<keyword evidence="2" id="KW-1185">Reference proteome</keyword>
<name>A0ACC2WPY7_9TREE</name>
<comment type="caution">
    <text evidence="1">The sequence shown here is derived from an EMBL/GenBank/DDBJ whole genome shotgun (WGS) entry which is preliminary data.</text>
</comment>
<organism evidence="1 2">
    <name type="scientific">Naganishia cerealis</name>
    <dbReference type="NCBI Taxonomy" id="610337"/>
    <lineage>
        <taxon>Eukaryota</taxon>
        <taxon>Fungi</taxon>
        <taxon>Dikarya</taxon>
        <taxon>Basidiomycota</taxon>
        <taxon>Agaricomycotina</taxon>
        <taxon>Tremellomycetes</taxon>
        <taxon>Filobasidiales</taxon>
        <taxon>Filobasidiaceae</taxon>
        <taxon>Naganishia</taxon>
    </lineage>
</organism>
<gene>
    <name evidence="1" type="ORF">QFC19_000456</name>
</gene>
<proteinExistence type="predicted"/>
<dbReference type="EMBL" id="JASBWR010000003">
    <property type="protein sequence ID" value="KAJ9112901.1"/>
    <property type="molecule type" value="Genomic_DNA"/>
</dbReference>